<keyword evidence="1" id="KW-0732">Signal</keyword>
<dbReference type="RefSeq" id="WP_081163737.1">
    <property type="nucleotide sequence ID" value="NZ_LWBP01000100.1"/>
</dbReference>
<evidence type="ECO:0000313" key="3">
    <source>
        <dbReference type="Proteomes" id="UP000192276"/>
    </source>
</evidence>
<keyword evidence="3" id="KW-1185">Reference proteome</keyword>
<reference evidence="3" key="1">
    <citation type="submission" date="2016-04" db="EMBL/GenBank/DDBJ databases">
        <authorList>
            <person name="Chen L."/>
            <person name="Zhuang W."/>
            <person name="Wang G."/>
        </authorList>
    </citation>
    <scope>NUCLEOTIDE SEQUENCE [LARGE SCALE GENOMIC DNA]</scope>
    <source>
        <strain evidence="3">208</strain>
    </source>
</reference>
<dbReference type="EMBL" id="LWBP01000100">
    <property type="protein sequence ID" value="OQP63659.1"/>
    <property type="molecule type" value="Genomic_DNA"/>
</dbReference>
<dbReference type="Proteomes" id="UP000192276">
    <property type="component" value="Unassembled WGS sequence"/>
</dbReference>
<gene>
    <name evidence="2" type="ORF">A4R26_16955</name>
</gene>
<accession>A0A1V9FZ62</accession>
<dbReference type="AlphaFoldDB" id="A0A1V9FZ62"/>
<feature type="signal peptide" evidence="1">
    <location>
        <begin position="1"/>
        <end position="24"/>
    </location>
</feature>
<sequence length="251" mass="28937">MFRKAKVSALSLVISLFVLNTACKKESTGGVSGPQKLTTYTEDITAVGIGHVVEKFNVSYDGQGRITSVISVNKPGHRYVYQYVNNNAFTYEHIEDNKVTLHRDYFIDGELGMVDSVYQYNIMKDTIAFKYFYDSDNRLVKQKEYMHSYILPPFVYNIINYVYDINGTLTRKTESSAETTYRYDAEFLNTARLEPDYIPAPEKLPTHTYSTRFNATKTIEHSYTFDDKKRLTSEKTVASDGRVMVKSYTYE</sequence>
<feature type="chain" id="PRO_5013093921" description="DUF4595 domain-containing protein" evidence="1">
    <location>
        <begin position="25"/>
        <end position="251"/>
    </location>
</feature>
<dbReference type="OrthoDB" id="660108at2"/>
<dbReference type="Gene3D" id="2.180.10.10">
    <property type="entry name" value="RHS repeat-associated core"/>
    <property type="match status" value="1"/>
</dbReference>
<protein>
    <recommendedName>
        <fullName evidence="4">DUF4595 domain-containing protein</fullName>
    </recommendedName>
</protein>
<name>A0A1V9FZ62_9BACT</name>
<evidence type="ECO:0008006" key="4">
    <source>
        <dbReference type="Google" id="ProtNLM"/>
    </source>
</evidence>
<proteinExistence type="predicted"/>
<comment type="caution">
    <text evidence="2">The sequence shown here is derived from an EMBL/GenBank/DDBJ whole genome shotgun (WGS) entry which is preliminary data.</text>
</comment>
<evidence type="ECO:0000313" key="2">
    <source>
        <dbReference type="EMBL" id="OQP63659.1"/>
    </source>
</evidence>
<organism evidence="2 3">
    <name type="scientific">Niastella populi</name>
    <dbReference type="NCBI Taxonomy" id="550983"/>
    <lineage>
        <taxon>Bacteria</taxon>
        <taxon>Pseudomonadati</taxon>
        <taxon>Bacteroidota</taxon>
        <taxon>Chitinophagia</taxon>
        <taxon>Chitinophagales</taxon>
        <taxon>Chitinophagaceae</taxon>
        <taxon>Niastella</taxon>
    </lineage>
</organism>
<evidence type="ECO:0000256" key="1">
    <source>
        <dbReference type="SAM" id="SignalP"/>
    </source>
</evidence>